<accession>V4B0E3</accession>
<feature type="region of interest" description="Disordered" evidence="1">
    <location>
        <begin position="148"/>
        <end position="180"/>
    </location>
</feature>
<dbReference type="HOGENOM" id="CLU_700744_0_0_1"/>
<dbReference type="Gene3D" id="2.40.70.10">
    <property type="entry name" value="Acid Proteases"/>
    <property type="match status" value="1"/>
</dbReference>
<evidence type="ECO:0008006" key="4">
    <source>
        <dbReference type="Google" id="ProtNLM"/>
    </source>
</evidence>
<dbReference type="KEGG" id="lgi:LOTGIDRAFT_171431"/>
<protein>
    <recommendedName>
        <fullName evidence="4">Peptidase A2 domain-containing protein</fullName>
    </recommendedName>
</protein>
<feature type="region of interest" description="Disordered" evidence="1">
    <location>
        <begin position="236"/>
        <end position="256"/>
    </location>
</feature>
<keyword evidence="3" id="KW-1185">Reference proteome</keyword>
<dbReference type="GeneID" id="20241785"/>
<feature type="compositionally biased region" description="Basic and acidic residues" evidence="1">
    <location>
        <begin position="236"/>
        <end position="247"/>
    </location>
</feature>
<evidence type="ECO:0000256" key="1">
    <source>
        <dbReference type="SAM" id="MobiDB-lite"/>
    </source>
</evidence>
<feature type="compositionally biased region" description="Basic and acidic residues" evidence="1">
    <location>
        <begin position="52"/>
        <end position="71"/>
    </location>
</feature>
<gene>
    <name evidence="2" type="ORF">LOTGIDRAFT_171431</name>
</gene>
<dbReference type="AlphaFoldDB" id="V4B0E3"/>
<dbReference type="CTD" id="20241785"/>
<feature type="compositionally biased region" description="Polar residues" evidence="1">
    <location>
        <begin position="1"/>
        <end position="21"/>
    </location>
</feature>
<dbReference type="OrthoDB" id="6161062at2759"/>
<dbReference type="Proteomes" id="UP000030746">
    <property type="component" value="Unassembled WGS sequence"/>
</dbReference>
<sequence>MDKTDSTSSEVSNKRGSGSRRTLSDVLFDSVQREQISQHESPEFTLSLSETKQTDTRPKETGDPLSHRLEFTPDPMDPVWNQREDAHHNVYGRQQQYRKPILAASKYDGTTPLMDYKAHFQTCIRINKWTKTRPSNIEEAVHIAVESESFRVSNESKRPKQKYSRSVTEPKPESDGAIDKSLADQIMTQITQLTEGMKSLQTKIDILEKQKKRTDIICENCKKKRHSSTNCWFKKDNTKKKSNDKAHTMRNKSNKKKRRINKFLRALCEAGLHMLAQIENPVVVADIGSHCIFGLDFLEKHGCKIDLKNREMELSEKTLSLQFVGGSSVKRKIAAKSIMIPAGHEMIVPGRIHESVKNDLNGQTVMIEKHPKEKVLSVPVRIMNVSTNPVTIFK</sequence>
<feature type="compositionally biased region" description="Basic and acidic residues" evidence="1">
    <location>
        <begin position="168"/>
        <end position="180"/>
    </location>
</feature>
<name>V4B0E3_LOTGI</name>
<dbReference type="EMBL" id="KB200010">
    <property type="protein sequence ID" value="ESP03493.1"/>
    <property type="molecule type" value="Genomic_DNA"/>
</dbReference>
<reference evidence="2 3" key="1">
    <citation type="journal article" date="2013" name="Nature">
        <title>Insights into bilaterian evolution from three spiralian genomes.</title>
        <authorList>
            <person name="Simakov O."/>
            <person name="Marletaz F."/>
            <person name="Cho S.J."/>
            <person name="Edsinger-Gonzales E."/>
            <person name="Havlak P."/>
            <person name="Hellsten U."/>
            <person name="Kuo D.H."/>
            <person name="Larsson T."/>
            <person name="Lv J."/>
            <person name="Arendt D."/>
            <person name="Savage R."/>
            <person name="Osoegawa K."/>
            <person name="de Jong P."/>
            <person name="Grimwood J."/>
            <person name="Chapman J.A."/>
            <person name="Shapiro H."/>
            <person name="Aerts A."/>
            <person name="Otillar R.P."/>
            <person name="Terry A.Y."/>
            <person name="Boore J.L."/>
            <person name="Grigoriev I.V."/>
            <person name="Lindberg D.R."/>
            <person name="Seaver E.C."/>
            <person name="Weisblat D.A."/>
            <person name="Putnam N.H."/>
            <person name="Rokhsar D.S."/>
        </authorList>
    </citation>
    <scope>NUCLEOTIDE SEQUENCE [LARGE SCALE GENOMIC DNA]</scope>
</reference>
<dbReference type="RefSeq" id="XP_009045873.1">
    <property type="nucleotide sequence ID" value="XM_009047625.1"/>
</dbReference>
<evidence type="ECO:0000313" key="3">
    <source>
        <dbReference type="Proteomes" id="UP000030746"/>
    </source>
</evidence>
<feature type="region of interest" description="Disordered" evidence="1">
    <location>
        <begin position="1"/>
        <end position="77"/>
    </location>
</feature>
<evidence type="ECO:0000313" key="2">
    <source>
        <dbReference type="EMBL" id="ESP03493.1"/>
    </source>
</evidence>
<dbReference type="InterPro" id="IPR021109">
    <property type="entry name" value="Peptidase_aspartic_dom_sf"/>
</dbReference>
<proteinExistence type="predicted"/>
<organism evidence="2 3">
    <name type="scientific">Lottia gigantea</name>
    <name type="common">Giant owl limpet</name>
    <dbReference type="NCBI Taxonomy" id="225164"/>
    <lineage>
        <taxon>Eukaryota</taxon>
        <taxon>Metazoa</taxon>
        <taxon>Spiralia</taxon>
        <taxon>Lophotrochozoa</taxon>
        <taxon>Mollusca</taxon>
        <taxon>Gastropoda</taxon>
        <taxon>Patellogastropoda</taxon>
        <taxon>Lottioidea</taxon>
        <taxon>Lottiidae</taxon>
        <taxon>Lottia</taxon>
    </lineage>
</organism>